<dbReference type="VEuPathDB" id="TriTrypDB:LdCL_060017500"/>
<dbReference type="AlphaFoldDB" id="A0A504XLN8"/>
<evidence type="ECO:0000256" key="1">
    <source>
        <dbReference type="SAM" id="MobiDB-lite"/>
    </source>
</evidence>
<proteinExistence type="predicted"/>
<accession>A0A504XLN8</accession>
<dbReference type="VEuPathDB" id="TriTrypDB:LdCL_060017600"/>
<organism evidence="2 3">
    <name type="scientific">Leishmania donovani</name>
    <dbReference type="NCBI Taxonomy" id="5661"/>
    <lineage>
        <taxon>Eukaryota</taxon>
        <taxon>Discoba</taxon>
        <taxon>Euglenozoa</taxon>
        <taxon>Kinetoplastea</taxon>
        <taxon>Metakinetoplastina</taxon>
        <taxon>Trypanosomatida</taxon>
        <taxon>Trypanosomatidae</taxon>
        <taxon>Leishmaniinae</taxon>
        <taxon>Leishmania</taxon>
    </lineage>
</organism>
<dbReference type="Proteomes" id="UP000318821">
    <property type="component" value="Unassembled WGS sequence"/>
</dbReference>
<gene>
    <name evidence="2" type="ORF">CGC20_19790</name>
</gene>
<name>A0A504XLN8_LEIDO</name>
<sequence>MLGSPHSTGAYGSAGDGMVAVTSSRLRQRSVVCCAAPTVTVEGATLDKPRAKGKARSRSTVCMDHHILSRMEDDLRRSAMRQENPESAIPDRGHEHDQKVFLAVEAYRAMNHHPVSTGNGLLPAGTAHCTLSGCGRPLQGEGRTSRMSNRGGQARASPHRSPSRRKEPSLAHQSQQPYPADGRLGPIESACKTPTRKLEEDHCSGAAARSAYKLNKQLFRKLPGLERRGTGG</sequence>
<reference evidence="3" key="1">
    <citation type="submission" date="2019-02" db="EMBL/GenBank/DDBJ databases">
        <title>FDA dAtabase for Regulatory Grade micrObial Sequences (FDA-ARGOS): Supporting development and validation of Infectious Disease Dx tests.</title>
        <authorList>
            <person name="Duncan R."/>
            <person name="Fisher C."/>
            <person name="Tallon L."/>
            <person name="Sadzewicz L."/>
            <person name="Sengamalay N."/>
            <person name="Ott S."/>
            <person name="Godinez A."/>
            <person name="Nagaraj S."/>
            <person name="Vavikolanu K."/>
            <person name="Vyas G."/>
            <person name="Nadendla S."/>
            <person name="Aluvathingal J."/>
            <person name="Sichtig H."/>
        </authorList>
    </citation>
    <scope>NUCLEOTIDE SEQUENCE [LARGE SCALE GENOMIC DNA]</scope>
    <source>
        <strain evidence="3">FDAARGOS_360</strain>
    </source>
</reference>
<feature type="region of interest" description="Disordered" evidence="1">
    <location>
        <begin position="136"/>
        <end position="198"/>
    </location>
</feature>
<evidence type="ECO:0000313" key="3">
    <source>
        <dbReference type="Proteomes" id="UP000318821"/>
    </source>
</evidence>
<dbReference type="VEuPathDB" id="TriTrypDB:LDHU3_06.1390"/>
<evidence type="ECO:0000313" key="2">
    <source>
        <dbReference type="EMBL" id="TPP49716.1"/>
    </source>
</evidence>
<comment type="caution">
    <text evidence="2">The sequence shown here is derived from an EMBL/GenBank/DDBJ whole genome shotgun (WGS) entry which is preliminary data.</text>
</comment>
<dbReference type="EMBL" id="RHLD01000054">
    <property type="protein sequence ID" value="TPP49716.1"/>
    <property type="molecule type" value="Genomic_DNA"/>
</dbReference>
<protein>
    <submittedName>
        <fullName evidence="2">Uncharacterized protein</fullName>
    </submittedName>
</protein>